<comment type="caution">
    <text evidence="2">The sequence shown here is derived from an EMBL/GenBank/DDBJ whole genome shotgun (WGS) entry which is preliminary data.</text>
</comment>
<dbReference type="AlphaFoldDB" id="A0A820GNZ9"/>
<organism evidence="2 3">
    <name type="scientific">Adineta steineri</name>
    <dbReference type="NCBI Taxonomy" id="433720"/>
    <lineage>
        <taxon>Eukaryota</taxon>
        <taxon>Metazoa</taxon>
        <taxon>Spiralia</taxon>
        <taxon>Gnathifera</taxon>
        <taxon>Rotifera</taxon>
        <taxon>Eurotatoria</taxon>
        <taxon>Bdelloidea</taxon>
        <taxon>Adinetida</taxon>
        <taxon>Adinetidae</taxon>
        <taxon>Adineta</taxon>
    </lineage>
</organism>
<dbReference type="EMBL" id="CAJNOG010003694">
    <property type="protein sequence ID" value="CAF1534624.1"/>
    <property type="molecule type" value="Genomic_DNA"/>
</dbReference>
<protein>
    <submittedName>
        <fullName evidence="2">Uncharacterized protein</fullName>
    </submittedName>
</protein>
<reference evidence="2" key="1">
    <citation type="submission" date="2021-02" db="EMBL/GenBank/DDBJ databases">
        <authorList>
            <person name="Nowell W R."/>
        </authorList>
    </citation>
    <scope>NUCLEOTIDE SEQUENCE</scope>
</reference>
<evidence type="ECO:0000313" key="2">
    <source>
        <dbReference type="EMBL" id="CAF4280296.1"/>
    </source>
</evidence>
<sequence length="83" mass="9845">MSDNELDELLLQLKDACKKNRHHSSNDITLNTILKKIDVFINRRQMKLLNHQKRLDDLQRDLLLSECVSSRNRVALEKKDFEV</sequence>
<name>A0A820GNZ9_9BILA</name>
<proteinExistence type="predicted"/>
<dbReference type="Proteomes" id="UP000663844">
    <property type="component" value="Unassembled WGS sequence"/>
</dbReference>
<accession>A0A820GNZ9</accession>
<evidence type="ECO:0000313" key="1">
    <source>
        <dbReference type="EMBL" id="CAF1534624.1"/>
    </source>
</evidence>
<dbReference type="Proteomes" id="UP000663845">
    <property type="component" value="Unassembled WGS sequence"/>
</dbReference>
<evidence type="ECO:0000313" key="3">
    <source>
        <dbReference type="Proteomes" id="UP000663844"/>
    </source>
</evidence>
<dbReference type="EMBL" id="CAJOAZ010014430">
    <property type="protein sequence ID" value="CAF4280296.1"/>
    <property type="molecule type" value="Genomic_DNA"/>
</dbReference>
<gene>
    <name evidence="1" type="ORF">JYZ213_LOCUS45346</name>
    <name evidence="2" type="ORF">OXD698_LOCUS45019</name>
</gene>